<evidence type="ECO:0000313" key="3">
    <source>
        <dbReference type="EMBL" id="MFD2036799.1"/>
    </source>
</evidence>
<name>A0ABW4VQ55_9BACT</name>
<dbReference type="InterPro" id="IPR028098">
    <property type="entry name" value="Glyco_trans_4-like_N"/>
</dbReference>
<dbReference type="SUPFAM" id="SSF53756">
    <property type="entry name" value="UDP-Glycosyltransferase/glycogen phosphorylase"/>
    <property type="match status" value="1"/>
</dbReference>
<feature type="domain" description="Glycosyl transferase family 1" evidence="1">
    <location>
        <begin position="186"/>
        <end position="333"/>
    </location>
</feature>
<dbReference type="EC" id="2.4.-.-" evidence="3"/>
<keyword evidence="3" id="KW-0808">Transferase</keyword>
<gene>
    <name evidence="3" type="ORF">ACFSKL_18485</name>
</gene>
<dbReference type="PANTHER" id="PTHR12526">
    <property type="entry name" value="GLYCOSYLTRANSFERASE"/>
    <property type="match status" value="1"/>
</dbReference>
<dbReference type="Pfam" id="PF13439">
    <property type="entry name" value="Glyco_transf_4"/>
    <property type="match status" value="1"/>
</dbReference>
<protein>
    <submittedName>
        <fullName evidence="3">Glycosyltransferase family 4 protein</fullName>
        <ecNumber evidence="3">2.4.-.-</ecNumber>
    </submittedName>
</protein>
<sequence length="370" mass="42302">MKILCVIESLEAGGAQRQLVGLASQFKSLGHEVNFLTYYDNPFYTSILESQGIEVNLIESRTYLGRVVKIRSFIRKGGYDSVLAFLETPSFICEIAGLPFRKWKLIVGERNANPKMLKAKKMKIFRFFHFFADEVVANSLVNIEMVKKVMPILPKNKFHVIYNMIDSNEWKPIKEPTRNVDSLFLEILVAGRHVPQKNLLGLIEALNLLPRKERDKIRIKWYGDKITPPYYDSTYVESLDLINKYDLNNIIKFYPATLKIKEKIQNSDVVGLFSIHEGFPNIVCEGMACGKPIIASTVSDIPLIIENPYLLFDPTDHQSIANVLSRIVNMGKQELKSIGGENRKIAIEKFDPINISNKYLKLLSNEKKLN</sequence>
<accession>A0ABW4VQ55</accession>
<dbReference type="Proteomes" id="UP001597361">
    <property type="component" value="Unassembled WGS sequence"/>
</dbReference>
<dbReference type="InterPro" id="IPR001296">
    <property type="entry name" value="Glyco_trans_1"/>
</dbReference>
<keyword evidence="4" id="KW-1185">Reference proteome</keyword>
<dbReference type="CDD" id="cd03801">
    <property type="entry name" value="GT4_PimA-like"/>
    <property type="match status" value="1"/>
</dbReference>
<dbReference type="RefSeq" id="WP_376888193.1">
    <property type="nucleotide sequence ID" value="NZ_JBHUHR010000045.1"/>
</dbReference>
<reference evidence="4" key="1">
    <citation type="journal article" date="2019" name="Int. J. Syst. Evol. Microbiol.">
        <title>The Global Catalogue of Microorganisms (GCM) 10K type strain sequencing project: providing services to taxonomists for standard genome sequencing and annotation.</title>
        <authorList>
            <consortium name="The Broad Institute Genomics Platform"/>
            <consortium name="The Broad Institute Genome Sequencing Center for Infectious Disease"/>
            <person name="Wu L."/>
            <person name="Ma J."/>
        </authorList>
    </citation>
    <scope>NUCLEOTIDE SEQUENCE [LARGE SCALE GENOMIC DNA]</scope>
    <source>
        <strain evidence="4">CGMCC 1.15180</strain>
    </source>
</reference>
<evidence type="ECO:0000259" key="1">
    <source>
        <dbReference type="Pfam" id="PF00534"/>
    </source>
</evidence>
<dbReference type="Gene3D" id="3.40.50.2000">
    <property type="entry name" value="Glycogen Phosphorylase B"/>
    <property type="match status" value="2"/>
</dbReference>
<comment type="caution">
    <text evidence="3">The sequence shown here is derived from an EMBL/GenBank/DDBJ whole genome shotgun (WGS) entry which is preliminary data.</text>
</comment>
<dbReference type="EMBL" id="JBHUHR010000045">
    <property type="protein sequence ID" value="MFD2036799.1"/>
    <property type="molecule type" value="Genomic_DNA"/>
</dbReference>
<organism evidence="3 4">
    <name type="scientific">Belliella marina</name>
    <dbReference type="NCBI Taxonomy" id="1644146"/>
    <lineage>
        <taxon>Bacteria</taxon>
        <taxon>Pseudomonadati</taxon>
        <taxon>Bacteroidota</taxon>
        <taxon>Cytophagia</taxon>
        <taxon>Cytophagales</taxon>
        <taxon>Cyclobacteriaceae</taxon>
        <taxon>Belliella</taxon>
    </lineage>
</organism>
<evidence type="ECO:0000313" key="4">
    <source>
        <dbReference type="Proteomes" id="UP001597361"/>
    </source>
</evidence>
<evidence type="ECO:0000259" key="2">
    <source>
        <dbReference type="Pfam" id="PF13439"/>
    </source>
</evidence>
<dbReference type="GO" id="GO:0016757">
    <property type="term" value="F:glycosyltransferase activity"/>
    <property type="evidence" value="ECO:0007669"/>
    <property type="project" value="UniProtKB-KW"/>
</dbReference>
<dbReference type="Pfam" id="PF00534">
    <property type="entry name" value="Glycos_transf_1"/>
    <property type="match status" value="1"/>
</dbReference>
<feature type="domain" description="Glycosyltransferase subfamily 4-like N-terminal" evidence="2">
    <location>
        <begin position="13"/>
        <end position="168"/>
    </location>
</feature>
<keyword evidence="3" id="KW-0328">Glycosyltransferase</keyword>
<proteinExistence type="predicted"/>